<accession>N8WZA4</accession>
<sequence length="367" mass="42009">MTGSLDWESNTNTTENSCKAVQCDCLTFWEIYQQEAIKRVSNLKKGNQYKLEPGYEARARRIASVYAKIFLEQELNSIKQLKGRYYWMGLGAFASKTVATIFKHRGSVLGYNANVQEAINLFALGNLWLFMDIAPCHLAWSASSASFDKCKSLRDVSQFTHIKNEVMNLPWSSCLPKINNLKITLKTPQIGQAFALLPKIEQAFLDVKSEKKKYELARTDLFDHLMFVAIQEQRNILQVIVWENCSVKFGAWMQRWFIGMPDATLVLSSDYSVDDVKKNWFGNYTGSKADQLVELKEDVYIAPLSGTKAENYDSRMIWIGKAAEKYHRLMLDDKGRNFLHQELQTITSWGTSKADFKIHPNSNEGKS</sequence>
<dbReference type="Proteomes" id="UP000013148">
    <property type="component" value="Unassembled WGS sequence"/>
</dbReference>
<organism evidence="1 2">
    <name type="scientific">Acinetobacter guillouiae NIPH 991</name>
    <dbReference type="NCBI Taxonomy" id="1217656"/>
    <lineage>
        <taxon>Bacteria</taxon>
        <taxon>Pseudomonadati</taxon>
        <taxon>Pseudomonadota</taxon>
        <taxon>Gammaproteobacteria</taxon>
        <taxon>Moraxellales</taxon>
        <taxon>Moraxellaceae</taxon>
        <taxon>Acinetobacter</taxon>
    </lineage>
</organism>
<dbReference type="PATRIC" id="fig|1217656.3.peg.2127"/>
<protein>
    <submittedName>
        <fullName evidence="1">Uncharacterized protein</fullName>
    </submittedName>
</protein>
<dbReference type="Pfam" id="PF10720">
    <property type="entry name" value="DUF2515"/>
    <property type="match status" value="1"/>
</dbReference>
<proteinExistence type="predicted"/>
<dbReference type="eggNOG" id="ENOG5031HDH">
    <property type="taxonomic scope" value="Bacteria"/>
</dbReference>
<dbReference type="HOGENOM" id="CLU_071570_0_0_6"/>
<dbReference type="EMBL" id="APPJ01000010">
    <property type="protein sequence ID" value="ENV17462.1"/>
    <property type="molecule type" value="Genomic_DNA"/>
</dbReference>
<comment type="caution">
    <text evidence="1">The sequence shown here is derived from an EMBL/GenBank/DDBJ whole genome shotgun (WGS) entry which is preliminary data.</text>
</comment>
<keyword evidence="2" id="KW-1185">Reference proteome</keyword>
<dbReference type="AlphaFoldDB" id="N8WZA4"/>
<name>N8WZA4_ACIGI</name>
<evidence type="ECO:0000313" key="2">
    <source>
        <dbReference type="Proteomes" id="UP000013148"/>
    </source>
</evidence>
<gene>
    <name evidence="1" type="ORF">F964_02176</name>
</gene>
<reference evidence="1 2" key="1">
    <citation type="submission" date="2013-02" db="EMBL/GenBank/DDBJ databases">
        <title>The Genome Sequence of Acinetobacter guillouiae NIPH 991.</title>
        <authorList>
            <consortium name="The Broad Institute Genome Sequencing Platform"/>
            <consortium name="The Broad Institute Genome Sequencing Center for Infectious Disease"/>
            <person name="Cerqueira G."/>
            <person name="Feldgarden M."/>
            <person name="Courvalin P."/>
            <person name="Perichon B."/>
            <person name="Grillot-Courvalin C."/>
            <person name="Clermont D."/>
            <person name="Rocha E."/>
            <person name="Yoon E.-J."/>
            <person name="Nemec A."/>
            <person name="Walker B."/>
            <person name="Young S.K."/>
            <person name="Zeng Q."/>
            <person name="Gargeya S."/>
            <person name="Fitzgerald M."/>
            <person name="Haas B."/>
            <person name="Abouelleil A."/>
            <person name="Alvarado L."/>
            <person name="Arachchi H.M."/>
            <person name="Berlin A.M."/>
            <person name="Chapman S.B."/>
            <person name="Dewar J."/>
            <person name="Goldberg J."/>
            <person name="Griggs A."/>
            <person name="Gujja S."/>
            <person name="Hansen M."/>
            <person name="Howarth C."/>
            <person name="Imamovic A."/>
            <person name="Larimer J."/>
            <person name="McCowan C."/>
            <person name="Murphy C."/>
            <person name="Neiman D."/>
            <person name="Pearson M."/>
            <person name="Priest M."/>
            <person name="Roberts A."/>
            <person name="Saif S."/>
            <person name="Shea T."/>
            <person name="Sisk P."/>
            <person name="Sykes S."/>
            <person name="Wortman J."/>
            <person name="Nusbaum C."/>
            <person name="Birren B."/>
        </authorList>
    </citation>
    <scope>NUCLEOTIDE SEQUENCE [LARGE SCALE GENOMIC DNA]</scope>
    <source>
        <strain evidence="1 2">NIPH 991</strain>
    </source>
</reference>
<dbReference type="RefSeq" id="WP_004819957.1">
    <property type="nucleotide sequence ID" value="NZ_KB849456.1"/>
</dbReference>
<evidence type="ECO:0000313" key="1">
    <source>
        <dbReference type="EMBL" id="ENV17462.1"/>
    </source>
</evidence>
<dbReference type="InterPro" id="IPR019658">
    <property type="entry name" value="DUF2515"/>
</dbReference>